<sequence>MKMEEVGNKPERKIPTFREFLETYDGEKRAFPPEPVVPMNLDPKNPGTQRLILNTAKRILRDHRTEIEALKDR</sequence>
<reference evidence="1 2" key="1">
    <citation type="submission" date="2020-10" db="EMBL/GenBank/DDBJ databases">
        <title>Complete genome of Cruoricapor ignavus strain M1214 isolated from the blood culture of a febrile patient.</title>
        <authorList>
            <person name="Guglielmino C.J.D."/>
        </authorList>
    </citation>
    <scope>NUCLEOTIDE SEQUENCE [LARGE SCALE GENOMIC DNA]</scope>
    <source>
        <strain evidence="1 2">M1214</strain>
    </source>
</reference>
<name>A0A7M1T3I4_9FLAO</name>
<dbReference type="KEGG" id="civ:IMZ16_02805"/>
<evidence type="ECO:0000313" key="2">
    <source>
        <dbReference type="Proteomes" id="UP000593605"/>
    </source>
</evidence>
<dbReference type="RefSeq" id="WP_073180413.1">
    <property type="nucleotide sequence ID" value="NZ_CP063145.1"/>
</dbReference>
<protein>
    <submittedName>
        <fullName evidence="1">Uncharacterized protein</fullName>
    </submittedName>
</protein>
<gene>
    <name evidence="1" type="ORF">IMZ16_02805</name>
</gene>
<dbReference type="AlphaFoldDB" id="A0A7M1T3I4"/>
<dbReference type="Proteomes" id="UP000593605">
    <property type="component" value="Chromosome"/>
</dbReference>
<organism evidence="1 2">
    <name type="scientific">Cruoricaptor ignavus</name>
    <dbReference type="NCBI Taxonomy" id="1118202"/>
    <lineage>
        <taxon>Bacteria</taxon>
        <taxon>Pseudomonadati</taxon>
        <taxon>Bacteroidota</taxon>
        <taxon>Flavobacteriia</taxon>
        <taxon>Flavobacteriales</taxon>
        <taxon>Weeksellaceae</taxon>
        <taxon>Cruoricaptor</taxon>
    </lineage>
</organism>
<proteinExistence type="predicted"/>
<accession>A0A7M1T3I4</accession>
<dbReference type="EMBL" id="CP063145">
    <property type="protein sequence ID" value="QOR74385.1"/>
    <property type="molecule type" value="Genomic_DNA"/>
</dbReference>
<evidence type="ECO:0000313" key="1">
    <source>
        <dbReference type="EMBL" id="QOR74385.1"/>
    </source>
</evidence>